<keyword evidence="2" id="KW-1185">Reference proteome</keyword>
<evidence type="ECO:0000313" key="2">
    <source>
        <dbReference type="Proteomes" id="UP000492821"/>
    </source>
</evidence>
<dbReference type="WBParaSite" id="Pan_g6080.t1">
    <property type="protein sequence ID" value="Pan_g6080.t1"/>
    <property type="gene ID" value="Pan_g6080"/>
</dbReference>
<dbReference type="Proteomes" id="UP000492821">
    <property type="component" value="Unassembled WGS sequence"/>
</dbReference>
<accession>A0A7E4W1C9</accession>
<reference evidence="2" key="1">
    <citation type="journal article" date="2013" name="Genetics">
        <title>The draft genome and transcriptome of Panagrellus redivivus are shaped by the harsh demands of a free-living lifestyle.</title>
        <authorList>
            <person name="Srinivasan J."/>
            <person name="Dillman A.R."/>
            <person name="Macchietto M.G."/>
            <person name="Heikkinen L."/>
            <person name="Lakso M."/>
            <person name="Fracchia K.M."/>
            <person name="Antoshechkin I."/>
            <person name="Mortazavi A."/>
            <person name="Wong G."/>
            <person name="Sternberg P.W."/>
        </authorList>
    </citation>
    <scope>NUCLEOTIDE SEQUENCE [LARGE SCALE GENOMIC DNA]</scope>
    <source>
        <strain evidence="2">MT8872</strain>
    </source>
</reference>
<sequence length="561" mass="63884">MSRANASIPYPMGNNNTLKLLKSKLFATYYVGISHLFDTAHGSTLISISKKLNKKVTVCIRDMPAGIQGETPGMWAFEHKNLTDLIDIIVDDEAKLYYNVSTNPEGMDLDSFASQYTKNNDNAARKNAYIVMKMLCNLFKSMMDANIGLLPLKTKAIIVKATHDGEISELKIRRNFLCKECKWSDFKQHLHTVACMFSDLYDNPQKGDLLCQPELPFFQGLLPTSELTLEELMALPYLQVDPFLWTVEDYAMGPQPEAAPKADAEEEYDSAEDSDYEDEDAEGWSECDCEEDESCHCDSEDEEDVEEEEEEVDDFEDIDEHESRDDAVSVHTAIESSEDLNADEIISRRVDDMLCAKYFVGVKDEDLKIPDAAELQAIQDELAQLKRIVEAAVRSEEANDDEVRSVYAFDPLNEPIVDPISTTEVDDEVRSEYAFEYQEKAKDEDAKSVYAFDTLNIKDDNANEDTHSEYAFDLDLYEDVHSVYAFDINEDVDIPCTPSKEDAIAEDDEVRSEYAFEYQETMKVDPPKSSASYYSNDYNHNVYTSSWCQHDLAPYCPTNWF</sequence>
<dbReference type="AlphaFoldDB" id="A0A7E4W1C9"/>
<protein>
    <submittedName>
        <fullName evidence="3">Reverse transcriptase domain-containing protein</fullName>
    </submittedName>
</protein>
<feature type="compositionally biased region" description="Acidic residues" evidence="1">
    <location>
        <begin position="264"/>
        <end position="320"/>
    </location>
</feature>
<evidence type="ECO:0000256" key="1">
    <source>
        <dbReference type="SAM" id="MobiDB-lite"/>
    </source>
</evidence>
<proteinExistence type="predicted"/>
<name>A0A7E4W1C9_PANRE</name>
<evidence type="ECO:0000313" key="3">
    <source>
        <dbReference type="WBParaSite" id="Pan_g6080.t1"/>
    </source>
</evidence>
<feature type="region of interest" description="Disordered" evidence="1">
    <location>
        <begin position="255"/>
        <end position="332"/>
    </location>
</feature>
<reference evidence="3" key="2">
    <citation type="submission" date="2020-10" db="UniProtKB">
        <authorList>
            <consortium name="WormBaseParasite"/>
        </authorList>
    </citation>
    <scope>IDENTIFICATION</scope>
</reference>
<organism evidence="2 3">
    <name type="scientific">Panagrellus redivivus</name>
    <name type="common">Microworm</name>
    <dbReference type="NCBI Taxonomy" id="6233"/>
    <lineage>
        <taxon>Eukaryota</taxon>
        <taxon>Metazoa</taxon>
        <taxon>Ecdysozoa</taxon>
        <taxon>Nematoda</taxon>
        <taxon>Chromadorea</taxon>
        <taxon>Rhabditida</taxon>
        <taxon>Tylenchina</taxon>
        <taxon>Panagrolaimomorpha</taxon>
        <taxon>Panagrolaimoidea</taxon>
        <taxon>Panagrolaimidae</taxon>
        <taxon>Panagrellus</taxon>
    </lineage>
</organism>